<dbReference type="Pfam" id="PF00155">
    <property type="entry name" value="Aminotran_1_2"/>
    <property type="match status" value="1"/>
</dbReference>
<dbReference type="PROSITE" id="PS00105">
    <property type="entry name" value="AA_TRANSFER_CLASS_1"/>
    <property type="match status" value="1"/>
</dbReference>
<dbReference type="AlphaFoldDB" id="A0A0R2B189"/>
<sequence length="391" mass="43408">MPRLLSNLKDTYNEKLDLVGPSGIRAFDKKISSIDGIVKLTIGEPDLNTPEHVKKAAMDSIKNNDSHYSAQTGKLELRQAISNYLKKEQNLDYNPQSEVVVTVGATEAIYATFETMLNPGDKVILPTPTFALYYPIIKLLGAQPIMVDTSKDNFELTAEHLEQVIEREGDAVKAILINYPGNPTGVEYSKENLEALANVVKNHDIFMITDEIYCELTYGVEHYSIARLLPEQTIYINGVSKSHAMTGYRIGYVCGPEEFMQKLTKVHAFMITSPSNPAQVAAYEALANGLNDPIEMREIYRRRRDYIVSALETMGFDMATPRGAFYVFAKIPAQCNQNDAEFALELAENAKVGVIPGSAFGDGGQGYIRLSYAASDEDIKVAMNQMKNYLA</sequence>
<evidence type="ECO:0000256" key="3">
    <source>
        <dbReference type="ARBA" id="ARBA00022576"/>
    </source>
</evidence>
<dbReference type="Gene3D" id="3.40.640.10">
    <property type="entry name" value="Type I PLP-dependent aspartate aminotransferase-like (Major domain)"/>
    <property type="match status" value="1"/>
</dbReference>
<evidence type="ECO:0000259" key="7">
    <source>
        <dbReference type="Pfam" id="PF00155"/>
    </source>
</evidence>
<dbReference type="EMBL" id="AYYQ01000001">
    <property type="protein sequence ID" value="KRM69865.1"/>
    <property type="molecule type" value="Genomic_DNA"/>
</dbReference>
<dbReference type="STRING" id="1423781.FD06_GL000030"/>
<evidence type="ECO:0000256" key="4">
    <source>
        <dbReference type="ARBA" id="ARBA00022679"/>
    </source>
</evidence>
<keyword evidence="3 6" id="KW-0032">Aminotransferase</keyword>
<dbReference type="InterPro" id="IPR015421">
    <property type="entry name" value="PyrdxlP-dep_Trfase_major"/>
</dbReference>
<dbReference type="InterPro" id="IPR015422">
    <property type="entry name" value="PyrdxlP-dep_Trfase_small"/>
</dbReference>
<dbReference type="OrthoDB" id="9802328at2"/>
<dbReference type="InterPro" id="IPR004839">
    <property type="entry name" value="Aminotransferase_I/II_large"/>
</dbReference>
<comment type="similarity">
    <text evidence="2 6">Belongs to the class-I pyridoxal-phosphate-dependent aminotransferase family.</text>
</comment>
<comment type="cofactor">
    <cofactor evidence="1 6">
        <name>pyridoxal 5'-phosphate</name>
        <dbReference type="ChEBI" id="CHEBI:597326"/>
    </cofactor>
</comment>
<dbReference type="InterPro" id="IPR004838">
    <property type="entry name" value="NHTrfase_class1_PyrdxlP-BS"/>
</dbReference>
<feature type="domain" description="Aminotransferase class I/classII large" evidence="7">
    <location>
        <begin position="37"/>
        <end position="383"/>
    </location>
</feature>
<accession>A0A0R2B189</accession>
<dbReference type="InterPro" id="IPR050596">
    <property type="entry name" value="AspAT/PAT-like"/>
</dbReference>
<dbReference type="EC" id="2.6.1.-" evidence="6"/>
<dbReference type="SUPFAM" id="SSF53383">
    <property type="entry name" value="PLP-dependent transferases"/>
    <property type="match status" value="1"/>
</dbReference>
<evidence type="ECO:0000256" key="1">
    <source>
        <dbReference type="ARBA" id="ARBA00001933"/>
    </source>
</evidence>
<dbReference type="CDD" id="cd00609">
    <property type="entry name" value="AAT_like"/>
    <property type="match status" value="1"/>
</dbReference>
<keyword evidence="4 6" id="KW-0808">Transferase</keyword>
<dbReference type="GO" id="GO:0030170">
    <property type="term" value="F:pyridoxal phosphate binding"/>
    <property type="evidence" value="ECO:0007669"/>
    <property type="project" value="InterPro"/>
</dbReference>
<name>A0A0R2B189_9LACO</name>
<dbReference type="FunFam" id="3.40.640.10:FF:000033">
    <property type="entry name" value="Aspartate aminotransferase"/>
    <property type="match status" value="1"/>
</dbReference>
<dbReference type="Proteomes" id="UP000052012">
    <property type="component" value="Unassembled WGS sequence"/>
</dbReference>
<dbReference type="GO" id="GO:0008483">
    <property type="term" value="F:transaminase activity"/>
    <property type="evidence" value="ECO:0007669"/>
    <property type="project" value="UniProtKB-KW"/>
</dbReference>
<dbReference type="Gene3D" id="3.90.1150.10">
    <property type="entry name" value="Aspartate Aminotransferase, domain 1"/>
    <property type="match status" value="1"/>
</dbReference>
<gene>
    <name evidence="8" type="ORF">FD06_GL000030</name>
</gene>
<evidence type="ECO:0000313" key="9">
    <source>
        <dbReference type="Proteomes" id="UP000052012"/>
    </source>
</evidence>
<protein>
    <recommendedName>
        <fullName evidence="6">Aminotransferase</fullName>
        <ecNumber evidence="6">2.6.1.-</ecNumber>
    </recommendedName>
</protein>
<dbReference type="PATRIC" id="fig|1423781.4.peg.32"/>
<dbReference type="GO" id="GO:0006520">
    <property type="term" value="P:amino acid metabolic process"/>
    <property type="evidence" value="ECO:0007669"/>
    <property type="project" value="InterPro"/>
</dbReference>
<keyword evidence="9" id="KW-1185">Reference proteome</keyword>
<evidence type="ECO:0000256" key="5">
    <source>
        <dbReference type="ARBA" id="ARBA00022898"/>
    </source>
</evidence>
<evidence type="ECO:0000313" key="8">
    <source>
        <dbReference type="EMBL" id="KRM69865.1"/>
    </source>
</evidence>
<dbReference type="PANTHER" id="PTHR46383">
    <property type="entry name" value="ASPARTATE AMINOTRANSFERASE"/>
    <property type="match status" value="1"/>
</dbReference>
<proteinExistence type="inferred from homology"/>
<evidence type="ECO:0000256" key="2">
    <source>
        <dbReference type="ARBA" id="ARBA00007441"/>
    </source>
</evidence>
<dbReference type="PANTHER" id="PTHR46383:SF4">
    <property type="entry name" value="AMINOTRANSFERASE"/>
    <property type="match status" value="1"/>
</dbReference>
<comment type="caution">
    <text evidence="8">The sequence shown here is derived from an EMBL/GenBank/DDBJ whole genome shotgun (WGS) entry which is preliminary data.</text>
</comment>
<organism evidence="8 9">
    <name type="scientific">Apilactobacillus ozensis DSM 23829 = JCM 17196</name>
    <dbReference type="NCBI Taxonomy" id="1423781"/>
    <lineage>
        <taxon>Bacteria</taxon>
        <taxon>Bacillati</taxon>
        <taxon>Bacillota</taxon>
        <taxon>Bacilli</taxon>
        <taxon>Lactobacillales</taxon>
        <taxon>Lactobacillaceae</taxon>
        <taxon>Apilactobacillus</taxon>
    </lineage>
</organism>
<evidence type="ECO:0000256" key="6">
    <source>
        <dbReference type="RuleBase" id="RU000481"/>
    </source>
</evidence>
<keyword evidence="5" id="KW-0663">Pyridoxal phosphate</keyword>
<dbReference type="InterPro" id="IPR015424">
    <property type="entry name" value="PyrdxlP-dep_Trfase"/>
</dbReference>
<reference evidence="8 9" key="1">
    <citation type="journal article" date="2015" name="Genome Announc.">
        <title>Expanding the biotechnology potential of lactobacilli through comparative genomics of 213 strains and associated genera.</title>
        <authorList>
            <person name="Sun Z."/>
            <person name="Harris H.M."/>
            <person name="McCann A."/>
            <person name="Guo C."/>
            <person name="Argimon S."/>
            <person name="Zhang W."/>
            <person name="Yang X."/>
            <person name="Jeffery I.B."/>
            <person name="Cooney J.C."/>
            <person name="Kagawa T.F."/>
            <person name="Liu W."/>
            <person name="Song Y."/>
            <person name="Salvetti E."/>
            <person name="Wrobel A."/>
            <person name="Rasinkangas P."/>
            <person name="Parkhill J."/>
            <person name="Rea M.C."/>
            <person name="O'Sullivan O."/>
            <person name="Ritari J."/>
            <person name="Douillard F.P."/>
            <person name="Paul Ross R."/>
            <person name="Yang R."/>
            <person name="Briner A.E."/>
            <person name="Felis G.E."/>
            <person name="de Vos W.M."/>
            <person name="Barrangou R."/>
            <person name="Klaenhammer T.R."/>
            <person name="Caufield P.W."/>
            <person name="Cui Y."/>
            <person name="Zhang H."/>
            <person name="O'Toole P.W."/>
        </authorList>
    </citation>
    <scope>NUCLEOTIDE SEQUENCE [LARGE SCALE GENOMIC DNA]</scope>
    <source>
        <strain evidence="8 9">DSM 23829</strain>
    </source>
</reference>
<dbReference type="RefSeq" id="WP_056965510.1">
    <property type="nucleotide sequence ID" value="NZ_AYYQ01000001.1"/>
</dbReference>